<dbReference type="InterPro" id="IPR007848">
    <property type="entry name" value="Small_mtfrase_dom"/>
</dbReference>
<comment type="function">
    <text evidence="5">Methylates the class 1 translation termination release factors RF1/PrfA and RF2/PrfB on the glutamine residue of the universally conserved GGQ motif.</text>
</comment>
<dbReference type="CDD" id="cd02440">
    <property type="entry name" value="AdoMet_MTases"/>
    <property type="match status" value="1"/>
</dbReference>
<dbReference type="Pfam" id="PF17827">
    <property type="entry name" value="PrmC_N"/>
    <property type="match status" value="1"/>
</dbReference>
<dbReference type="Gene3D" id="1.10.8.10">
    <property type="entry name" value="DNA helicase RuvA subunit, C-terminal domain"/>
    <property type="match status" value="1"/>
</dbReference>
<gene>
    <name evidence="5" type="primary">prmC</name>
    <name evidence="8" type="ORF">SAMN05216243_2070</name>
</gene>
<name>A0A1G8ZK61_9BACI</name>
<dbReference type="STRING" id="407036.SAMN05216243_2070"/>
<keyword evidence="3 5" id="KW-0949">S-adenosyl-L-methionine</keyword>
<feature type="binding site" evidence="5">
    <location>
        <position position="180"/>
    </location>
    <ligand>
        <name>S-adenosyl-L-methionine</name>
        <dbReference type="ChEBI" id="CHEBI:59789"/>
    </ligand>
</feature>
<dbReference type="InterPro" id="IPR050320">
    <property type="entry name" value="N5-glutamine_MTase"/>
</dbReference>
<dbReference type="NCBIfam" id="TIGR03534">
    <property type="entry name" value="RF_mod_PrmC"/>
    <property type="match status" value="1"/>
</dbReference>
<dbReference type="HAMAP" id="MF_02126">
    <property type="entry name" value="RF_methyltr_PrmC"/>
    <property type="match status" value="1"/>
</dbReference>
<dbReference type="InterPro" id="IPR004556">
    <property type="entry name" value="HemK-like"/>
</dbReference>
<dbReference type="EC" id="2.1.1.297" evidence="5"/>
<accession>A0A1G8ZK61</accession>
<evidence type="ECO:0000256" key="4">
    <source>
        <dbReference type="ARBA" id="ARBA00048391"/>
    </source>
</evidence>
<dbReference type="PROSITE" id="PS00092">
    <property type="entry name" value="N6_MTASE"/>
    <property type="match status" value="1"/>
</dbReference>
<feature type="domain" description="Methyltransferase small" evidence="6">
    <location>
        <begin position="115"/>
        <end position="202"/>
    </location>
</feature>
<evidence type="ECO:0000256" key="1">
    <source>
        <dbReference type="ARBA" id="ARBA00022603"/>
    </source>
</evidence>
<feature type="binding site" evidence="5">
    <location>
        <begin position="197"/>
        <end position="200"/>
    </location>
    <ligand>
        <name>substrate</name>
    </ligand>
</feature>
<dbReference type="InterPro" id="IPR002052">
    <property type="entry name" value="DNA_methylase_N6_adenine_CS"/>
</dbReference>
<feature type="binding site" evidence="5">
    <location>
        <begin position="130"/>
        <end position="134"/>
    </location>
    <ligand>
        <name>S-adenosyl-L-methionine</name>
        <dbReference type="ChEBI" id="CHEBI:59789"/>
    </ligand>
</feature>
<evidence type="ECO:0000256" key="5">
    <source>
        <dbReference type="HAMAP-Rule" id="MF_02126"/>
    </source>
</evidence>
<feature type="binding site" evidence="5">
    <location>
        <position position="197"/>
    </location>
    <ligand>
        <name>S-adenosyl-L-methionine</name>
        <dbReference type="ChEBI" id="CHEBI:59789"/>
    </ligand>
</feature>
<dbReference type="PANTHER" id="PTHR18895:SF74">
    <property type="entry name" value="MTRF1L RELEASE FACTOR GLUTAMINE METHYLTRANSFERASE"/>
    <property type="match status" value="1"/>
</dbReference>
<dbReference type="AlphaFoldDB" id="A0A1G8ZK61"/>
<evidence type="ECO:0000256" key="2">
    <source>
        <dbReference type="ARBA" id="ARBA00022679"/>
    </source>
</evidence>
<dbReference type="GO" id="GO:0102559">
    <property type="term" value="F:peptide chain release factor N(5)-glutamine methyltransferase activity"/>
    <property type="evidence" value="ECO:0007669"/>
    <property type="project" value="UniProtKB-EC"/>
</dbReference>
<evidence type="ECO:0000259" key="7">
    <source>
        <dbReference type="Pfam" id="PF17827"/>
    </source>
</evidence>
<reference evidence="8 9" key="1">
    <citation type="submission" date="2016-10" db="EMBL/GenBank/DDBJ databases">
        <authorList>
            <person name="de Groot N.N."/>
        </authorList>
    </citation>
    <scope>NUCLEOTIDE SEQUENCE [LARGE SCALE GENOMIC DNA]</scope>
    <source>
        <strain evidence="8 9">CGMCC 1.6502</strain>
    </source>
</reference>
<dbReference type="GO" id="GO:0003676">
    <property type="term" value="F:nucleic acid binding"/>
    <property type="evidence" value="ECO:0007669"/>
    <property type="project" value="InterPro"/>
</dbReference>
<sequence length="292" mass="32488">MNKMTRRRRTLNEALRWASLFLQQHKREPKVAEILLQHHTGLARADFLASLRDSLTCEADEQFIKDIEAHAATGVPIQHLMGKESFYGRDFSVNRHVLIPRPETEELVAGVLDYLSAFDVNRPITLVDVGTGSGIIAVTLKCEQPAAEVIAADISAEALAVAEHNAKQHGSEIAFLQGDFLQPLIDRQISVDVLVSNPPYIPYQDKETLSDTVKNYDPGLALFADQEGLAAYDKILRQAGQVLNKPGLIAFEIGHQQGDRVSRLIRSQFPASEIEVRKDINGKDRMVFVQAK</sequence>
<dbReference type="SUPFAM" id="SSF53335">
    <property type="entry name" value="S-adenosyl-L-methionine-dependent methyltransferases"/>
    <property type="match status" value="1"/>
</dbReference>
<dbReference type="InterPro" id="IPR040758">
    <property type="entry name" value="PrmC_N"/>
</dbReference>
<dbReference type="Proteomes" id="UP000198694">
    <property type="component" value="Unassembled WGS sequence"/>
</dbReference>
<dbReference type="Pfam" id="PF05175">
    <property type="entry name" value="MTS"/>
    <property type="match status" value="1"/>
</dbReference>
<proteinExistence type="inferred from homology"/>
<dbReference type="InterPro" id="IPR019874">
    <property type="entry name" value="RF_methyltr_PrmC"/>
</dbReference>
<dbReference type="Gene3D" id="3.40.50.150">
    <property type="entry name" value="Vaccinia Virus protein VP39"/>
    <property type="match status" value="1"/>
</dbReference>
<evidence type="ECO:0000313" key="8">
    <source>
        <dbReference type="EMBL" id="SDK15466.1"/>
    </source>
</evidence>
<keyword evidence="2 5" id="KW-0808">Transferase</keyword>
<dbReference type="EMBL" id="FNFL01000003">
    <property type="protein sequence ID" value="SDK15466.1"/>
    <property type="molecule type" value="Genomic_DNA"/>
</dbReference>
<keyword evidence="1 5" id="KW-0489">Methyltransferase</keyword>
<keyword evidence="9" id="KW-1185">Reference proteome</keyword>
<feature type="domain" description="Release factor glutamine methyltransferase N-terminal" evidence="7">
    <location>
        <begin position="13"/>
        <end position="82"/>
    </location>
</feature>
<evidence type="ECO:0000313" key="9">
    <source>
        <dbReference type="Proteomes" id="UP000198694"/>
    </source>
</evidence>
<dbReference type="InterPro" id="IPR029063">
    <property type="entry name" value="SAM-dependent_MTases_sf"/>
</dbReference>
<feature type="binding site" evidence="5">
    <location>
        <position position="153"/>
    </location>
    <ligand>
        <name>S-adenosyl-L-methionine</name>
        <dbReference type="ChEBI" id="CHEBI:59789"/>
    </ligand>
</feature>
<evidence type="ECO:0000256" key="3">
    <source>
        <dbReference type="ARBA" id="ARBA00022691"/>
    </source>
</evidence>
<dbReference type="NCBIfam" id="TIGR00536">
    <property type="entry name" value="hemK_fam"/>
    <property type="match status" value="1"/>
</dbReference>
<comment type="similarity">
    <text evidence="5">Belongs to the protein N5-glutamine methyltransferase family. PrmC subfamily.</text>
</comment>
<comment type="catalytic activity">
    <reaction evidence="4 5">
        <text>L-glutaminyl-[peptide chain release factor] + S-adenosyl-L-methionine = N(5)-methyl-L-glutaminyl-[peptide chain release factor] + S-adenosyl-L-homocysteine + H(+)</text>
        <dbReference type="Rhea" id="RHEA:42896"/>
        <dbReference type="Rhea" id="RHEA-COMP:10271"/>
        <dbReference type="Rhea" id="RHEA-COMP:10272"/>
        <dbReference type="ChEBI" id="CHEBI:15378"/>
        <dbReference type="ChEBI" id="CHEBI:30011"/>
        <dbReference type="ChEBI" id="CHEBI:57856"/>
        <dbReference type="ChEBI" id="CHEBI:59789"/>
        <dbReference type="ChEBI" id="CHEBI:61891"/>
        <dbReference type="EC" id="2.1.1.297"/>
    </reaction>
</comment>
<protein>
    <recommendedName>
        <fullName evidence="5">Release factor glutamine methyltransferase</fullName>
        <shortName evidence="5">RF MTase</shortName>
        <ecNumber evidence="5">2.1.1.297</ecNumber>
    </recommendedName>
    <alternativeName>
        <fullName evidence="5">N5-glutamine methyltransferase PrmC</fullName>
    </alternativeName>
    <alternativeName>
        <fullName evidence="5">Protein-(glutamine-N5) MTase PrmC</fullName>
    </alternativeName>
    <alternativeName>
        <fullName evidence="5">Protein-glutamine N-methyltransferase PrmC</fullName>
    </alternativeName>
</protein>
<evidence type="ECO:0000259" key="6">
    <source>
        <dbReference type="Pfam" id="PF05175"/>
    </source>
</evidence>
<dbReference type="PANTHER" id="PTHR18895">
    <property type="entry name" value="HEMK METHYLTRANSFERASE"/>
    <property type="match status" value="1"/>
</dbReference>
<dbReference type="GO" id="GO:0032259">
    <property type="term" value="P:methylation"/>
    <property type="evidence" value="ECO:0007669"/>
    <property type="project" value="UniProtKB-KW"/>
</dbReference>
<organism evidence="8 9">
    <name type="scientific">Sediminibacillus albus</name>
    <dbReference type="NCBI Taxonomy" id="407036"/>
    <lineage>
        <taxon>Bacteria</taxon>
        <taxon>Bacillati</taxon>
        <taxon>Bacillota</taxon>
        <taxon>Bacilli</taxon>
        <taxon>Bacillales</taxon>
        <taxon>Bacillaceae</taxon>
        <taxon>Sediminibacillus</taxon>
    </lineage>
</organism>